<dbReference type="Pfam" id="PF02469">
    <property type="entry name" value="Fasciclin"/>
    <property type="match status" value="1"/>
</dbReference>
<accession>A0A2Z7CIX1</accession>
<dbReference type="InterPro" id="IPR000782">
    <property type="entry name" value="FAS1_domain"/>
</dbReference>
<organism evidence="4 5">
    <name type="scientific">Dorcoceras hygrometricum</name>
    <dbReference type="NCBI Taxonomy" id="472368"/>
    <lineage>
        <taxon>Eukaryota</taxon>
        <taxon>Viridiplantae</taxon>
        <taxon>Streptophyta</taxon>
        <taxon>Embryophyta</taxon>
        <taxon>Tracheophyta</taxon>
        <taxon>Spermatophyta</taxon>
        <taxon>Magnoliopsida</taxon>
        <taxon>eudicotyledons</taxon>
        <taxon>Gunneridae</taxon>
        <taxon>Pentapetalae</taxon>
        <taxon>asterids</taxon>
        <taxon>lamiids</taxon>
        <taxon>Lamiales</taxon>
        <taxon>Gesneriaceae</taxon>
        <taxon>Didymocarpoideae</taxon>
        <taxon>Trichosporeae</taxon>
        <taxon>Loxocarpinae</taxon>
        <taxon>Dorcoceras</taxon>
    </lineage>
</organism>
<feature type="transmembrane region" description="Helical" evidence="2">
    <location>
        <begin position="12"/>
        <end position="31"/>
    </location>
</feature>
<keyword evidence="5" id="KW-1185">Reference proteome</keyword>
<evidence type="ECO:0000313" key="4">
    <source>
        <dbReference type="EMBL" id="KZV46908.1"/>
    </source>
</evidence>
<dbReference type="Proteomes" id="UP000250235">
    <property type="component" value="Unassembled WGS sequence"/>
</dbReference>
<dbReference type="PANTHER" id="PTHR33985">
    <property type="entry name" value="OS02G0491300 PROTEIN-RELATED"/>
    <property type="match status" value="1"/>
</dbReference>
<gene>
    <name evidence="4" type="ORF">F511_06150</name>
</gene>
<dbReference type="PROSITE" id="PS50213">
    <property type="entry name" value="FAS1"/>
    <property type="match status" value="1"/>
</dbReference>
<evidence type="ECO:0000256" key="1">
    <source>
        <dbReference type="ARBA" id="ARBA00007843"/>
    </source>
</evidence>
<comment type="similarity">
    <text evidence="1">Belongs to the fasciclin-like AGP family.</text>
</comment>
<evidence type="ECO:0000256" key="2">
    <source>
        <dbReference type="SAM" id="Phobius"/>
    </source>
</evidence>
<feature type="domain" description="FAS1" evidence="3">
    <location>
        <begin position="201"/>
        <end position="327"/>
    </location>
</feature>
<evidence type="ECO:0000259" key="3">
    <source>
        <dbReference type="PROSITE" id="PS50213"/>
    </source>
</evidence>
<name>A0A2Z7CIX1_9LAMI</name>
<sequence length="337" mass="37183">MAETSWSHWWHAPFYLAMSFALVYISITTPYHSGPDDRSPSAHILALDASRALRAHGGFNTIATLLQISPDLCVSRPESTLFAIHDSAISNLSIPPWAMQQLLRYHSTPSTLPKAELFKKPPGFCFQTLLQDKNLAVTKNDAKTGSIMINNVLVSHHDLFLQGPFAVHGVLGPFDPNSAAVCNVSTDHTNLVVSGPTDNVEWDIVVRVLGSHGFVSFAIGLNSILEEILEDYTNLSSVTIFAPPNSGFISTSSPLLDRIVKLHILPRRFTHLQLLAARNSSLKTLVPGYDIKINTYSDFLDINGAEITRPDFFSSKKFVIHGISKCFDSEEFSSSFR</sequence>
<proteinExistence type="inferred from homology"/>
<keyword evidence="2" id="KW-1133">Transmembrane helix</keyword>
<keyword evidence="2" id="KW-0812">Transmembrane</keyword>
<dbReference type="InterPro" id="IPR036378">
    <property type="entry name" value="FAS1_dom_sf"/>
</dbReference>
<dbReference type="AlphaFoldDB" id="A0A2Z7CIX1"/>
<protein>
    <submittedName>
        <fullName evidence="4">Fasciclin-like arabinogalactan protein 21</fullName>
    </submittedName>
</protein>
<dbReference type="EMBL" id="KQ995351">
    <property type="protein sequence ID" value="KZV46908.1"/>
    <property type="molecule type" value="Genomic_DNA"/>
</dbReference>
<dbReference type="Gene3D" id="2.30.180.10">
    <property type="entry name" value="FAS1 domain"/>
    <property type="match status" value="2"/>
</dbReference>
<dbReference type="OrthoDB" id="1525874at2759"/>
<dbReference type="InterPro" id="IPR052806">
    <property type="entry name" value="Fasciclin-like_AGP"/>
</dbReference>
<dbReference type="PANTHER" id="PTHR33985:SF19">
    <property type="entry name" value="FASCICLIN-LIKE ARABINOGALACTAN PROTEIN 21"/>
    <property type="match status" value="1"/>
</dbReference>
<dbReference type="SMART" id="SM00554">
    <property type="entry name" value="FAS1"/>
    <property type="match status" value="2"/>
</dbReference>
<reference evidence="4 5" key="1">
    <citation type="journal article" date="2015" name="Proc. Natl. Acad. Sci. U.S.A.">
        <title>The resurrection genome of Boea hygrometrica: A blueprint for survival of dehydration.</title>
        <authorList>
            <person name="Xiao L."/>
            <person name="Yang G."/>
            <person name="Zhang L."/>
            <person name="Yang X."/>
            <person name="Zhao S."/>
            <person name="Ji Z."/>
            <person name="Zhou Q."/>
            <person name="Hu M."/>
            <person name="Wang Y."/>
            <person name="Chen M."/>
            <person name="Xu Y."/>
            <person name="Jin H."/>
            <person name="Xiao X."/>
            <person name="Hu G."/>
            <person name="Bao F."/>
            <person name="Hu Y."/>
            <person name="Wan P."/>
            <person name="Li L."/>
            <person name="Deng X."/>
            <person name="Kuang T."/>
            <person name="Xiang C."/>
            <person name="Zhu J.K."/>
            <person name="Oliver M.J."/>
            <person name="He Y."/>
        </authorList>
    </citation>
    <scope>NUCLEOTIDE SEQUENCE [LARGE SCALE GENOMIC DNA]</scope>
    <source>
        <strain evidence="5">cv. XS01</strain>
    </source>
</reference>
<dbReference type="SUPFAM" id="SSF82153">
    <property type="entry name" value="FAS1 domain"/>
    <property type="match status" value="2"/>
</dbReference>
<keyword evidence="2" id="KW-0472">Membrane</keyword>
<evidence type="ECO:0000313" key="5">
    <source>
        <dbReference type="Proteomes" id="UP000250235"/>
    </source>
</evidence>